<keyword evidence="6" id="KW-0408">Iron</keyword>
<dbReference type="InterPro" id="IPR007167">
    <property type="entry name" value="Fe-transptr_FeoA-like"/>
</dbReference>
<protein>
    <recommendedName>
        <fullName evidence="12">Manganese transport regulator</fullName>
    </recommendedName>
</protein>
<dbReference type="Pfam" id="PF02742">
    <property type="entry name" value="Fe_dep_repr_C"/>
    <property type="match status" value="1"/>
</dbReference>
<evidence type="ECO:0000256" key="4">
    <source>
        <dbReference type="ARBA" id="ARBA00022490"/>
    </source>
</evidence>
<dbReference type="SUPFAM" id="SSF50037">
    <property type="entry name" value="C-terminal domain of transcriptional repressors"/>
    <property type="match status" value="1"/>
</dbReference>
<gene>
    <name evidence="14" type="ORF">LSG31_14300</name>
</gene>
<keyword evidence="10" id="KW-0804">Transcription</keyword>
<dbReference type="Gene3D" id="1.10.60.10">
    <property type="entry name" value="Iron dependent repressor, metal binding and dimerisation domain"/>
    <property type="match status" value="1"/>
</dbReference>
<feature type="domain" description="HTH dtxR-type" evidence="13">
    <location>
        <begin position="1"/>
        <end position="64"/>
    </location>
</feature>
<evidence type="ECO:0000256" key="8">
    <source>
        <dbReference type="ARBA" id="ARBA00023125"/>
    </source>
</evidence>
<dbReference type="InterPro" id="IPR036421">
    <property type="entry name" value="Fe_dep_repressor_sf"/>
</dbReference>
<comment type="subunit">
    <text evidence="3">Homodimer.</text>
</comment>
<dbReference type="Pfam" id="PF01325">
    <property type="entry name" value="Fe_dep_repress"/>
    <property type="match status" value="1"/>
</dbReference>
<dbReference type="InterPro" id="IPR038157">
    <property type="entry name" value="FeoA_core_dom"/>
</dbReference>
<sequence length="224" mass="25030">MEKTKGMDKYLEAIYVLHSEGQTVVGSKLAEYLGVTRPTVTQTVQRLVSVGFVKHSDSREISLTKLGAERAETIIRRHRLIERWLTDVLELDWAEAHEEASRLEHAISDRVESRLAKILGFPTTCPHGNVIPGSGVPIAKAIPLSEMSIPSTVTVNRIFEHAEEDAETLRFFETNGFVPNAKIFLLSSTPATGEILAQIRDSKITIPFEIAKRILVTMVDQKIR</sequence>
<dbReference type="SMART" id="SM00529">
    <property type="entry name" value="HTH_DTXR"/>
    <property type="match status" value="1"/>
</dbReference>
<dbReference type="SUPFAM" id="SSF46785">
    <property type="entry name" value="Winged helix' DNA-binding domain"/>
    <property type="match status" value="1"/>
</dbReference>
<evidence type="ECO:0000256" key="1">
    <source>
        <dbReference type="ARBA" id="ARBA00004496"/>
    </source>
</evidence>
<comment type="subcellular location">
    <subcellularLocation>
        <location evidence="1">Cytoplasm</location>
    </subcellularLocation>
</comment>
<dbReference type="Gene3D" id="1.10.10.10">
    <property type="entry name" value="Winged helix-like DNA-binding domain superfamily/Winged helix DNA-binding domain"/>
    <property type="match status" value="1"/>
</dbReference>
<evidence type="ECO:0000256" key="10">
    <source>
        <dbReference type="ARBA" id="ARBA00023163"/>
    </source>
</evidence>
<dbReference type="InterPro" id="IPR036388">
    <property type="entry name" value="WH-like_DNA-bd_sf"/>
</dbReference>
<dbReference type="InterPro" id="IPR022687">
    <property type="entry name" value="HTH_DTXR"/>
</dbReference>
<dbReference type="EMBL" id="CP089291">
    <property type="protein sequence ID" value="UOF89095.1"/>
    <property type="molecule type" value="Genomic_DNA"/>
</dbReference>
<evidence type="ECO:0000259" key="13">
    <source>
        <dbReference type="PROSITE" id="PS50944"/>
    </source>
</evidence>
<dbReference type="SMART" id="SM00899">
    <property type="entry name" value="FeoA"/>
    <property type="match status" value="1"/>
</dbReference>
<reference evidence="14" key="1">
    <citation type="submission" date="2021-12" db="EMBL/GenBank/DDBJ databases">
        <title>Alicyclobacillaceae gen. nov., sp. nov., isolated from chalcocite enrichment system.</title>
        <authorList>
            <person name="Jiang Z."/>
        </authorList>
    </citation>
    <scope>NUCLEOTIDE SEQUENCE</scope>
    <source>
        <strain evidence="14">MYW30-H2</strain>
    </source>
</reference>
<keyword evidence="11" id="KW-0464">Manganese</keyword>
<keyword evidence="7" id="KW-0805">Transcription regulation</keyword>
<evidence type="ECO:0000256" key="5">
    <source>
        <dbReference type="ARBA" id="ARBA00022491"/>
    </source>
</evidence>
<dbReference type="PANTHER" id="PTHR33238">
    <property type="entry name" value="IRON (METAL) DEPENDENT REPRESSOR, DTXR FAMILY"/>
    <property type="match status" value="1"/>
</dbReference>
<dbReference type="Gene3D" id="2.30.30.90">
    <property type="match status" value="1"/>
</dbReference>
<keyword evidence="5" id="KW-0678">Repressor</keyword>
<dbReference type="InterPro" id="IPR001367">
    <property type="entry name" value="Fe_dep_repressor"/>
</dbReference>
<keyword evidence="15" id="KW-1185">Reference proteome</keyword>
<dbReference type="InterPro" id="IPR008988">
    <property type="entry name" value="Transcriptional_repressor_C"/>
</dbReference>
<evidence type="ECO:0000256" key="7">
    <source>
        <dbReference type="ARBA" id="ARBA00023015"/>
    </source>
</evidence>
<evidence type="ECO:0000256" key="12">
    <source>
        <dbReference type="ARBA" id="ARBA00032593"/>
    </source>
</evidence>
<evidence type="ECO:0000256" key="6">
    <source>
        <dbReference type="ARBA" id="ARBA00023004"/>
    </source>
</evidence>
<keyword evidence="4" id="KW-0963">Cytoplasm</keyword>
<proteinExistence type="inferred from homology"/>
<dbReference type="InterPro" id="IPR036390">
    <property type="entry name" value="WH_DNA-bd_sf"/>
</dbReference>
<dbReference type="Proteomes" id="UP000830167">
    <property type="component" value="Chromosome"/>
</dbReference>
<keyword evidence="9" id="KW-0010">Activator</keyword>
<dbReference type="Pfam" id="PF04023">
    <property type="entry name" value="FeoA"/>
    <property type="match status" value="1"/>
</dbReference>
<keyword evidence="8" id="KW-0238">DNA-binding</keyword>
<dbReference type="InterPro" id="IPR022689">
    <property type="entry name" value="Iron_dep_repressor"/>
</dbReference>
<dbReference type="InterPro" id="IPR050536">
    <property type="entry name" value="DtxR_MntR_Metal-Reg"/>
</dbReference>
<accession>A0ABY4CEY9</accession>
<dbReference type="PANTHER" id="PTHR33238:SF11">
    <property type="entry name" value="TRANSCRIPTIONAL REGULATOR MNTR"/>
    <property type="match status" value="1"/>
</dbReference>
<evidence type="ECO:0000313" key="14">
    <source>
        <dbReference type="EMBL" id="UOF89095.1"/>
    </source>
</evidence>
<organism evidence="14 15">
    <name type="scientific">Fodinisporobacter ferrooxydans</name>
    <dbReference type="NCBI Taxonomy" id="2901836"/>
    <lineage>
        <taxon>Bacteria</taxon>
        <taxon>Bacillati</taxon>
        <taxon>Bacillota</taxon>
        <taxon>Bacilli</taxon>
        <taxon>Bacillales</taxon>
        <taxon>Alicyclobacillaceae</taxon>
        <taxon>Fodinisporobacter</taxon>
    </lineage>
</organism>
<evidence type="ECO:0000256" key="2">
    <source>
        <dbReference type="ARBA" id="ARBA00007871"/>
    </source>
</evidence>
<evidence type="ECO:0000256" key="3">
    <source>
        <dbReference type="ARBA" id="ARBA00011738"/>
    </source>
</evidence>
<evidence type="ECO:0000313" key="15">
    <source>
        <dbReference type="Proteomes" id="UP000830167"/>
    </source>
</evidence>
<evidence type="ECO:0000256" key="9">
    <source>
        <dbReference type="ARBA" id="ARBA00023159"/>
    </source>
</evidence>
<dbReference type="RefSeq" id="WP_347435777.1">
    <property type="nucleotide sequence ID" value="NZ_CP089291.1"/>
</dbReference>
<evidence type="ECO:0000256" key="11">
    <source>
        <dbReference type="ARBA" id="ARBA00023211"/>
    </source>
</evidence>
<name>A0ABY4CEY9_9BACL</name>
<dbReference type="PROSITE" id="PS50944">
    <property type="entry name" value="HTH_DTXR"/>
    <property type="match status" value="1"/>
</dbReference>
<dbReference type="SUPFAM" id="SSF47979">
    <property type="entry name" value="Iron-dependent repressor protein, dimerization domain"/>
    <property type="match status" value="1"/>
</dbReference>
<comment type="similarity">
    <text evidence="2">Belongs to the DtxR/MntR family.</text>
</comment>